<dbReference type="InterPro" id="IPR019412">
    <property type="entry name" value="IML2/TPR_39"/>
</dbReference>
<accession>A0ABM1BXD8</accession>
<feature type="compositionally biased region" description="Basic and acidic residues" evidence="1">
    <location>
        <begin position="14"/>
        <end position="32"/>
    </location>
</feature>
<evidence type="ECO:0000313" key="2">
    <source>
        <dbReference type="Proteomes" id="UP000694941"/>
    </source>
</evidence>
<dbReference type="Proteomes" id="UP000694941">
    <property type="component" value="Unplaced"/>
</dbReference>
<dbReference type="Pfam" id="PF10300">
    <property type="entry name" value="Iml2-TPR_39"/>
    <property type="match status" value="2"/>
</dbReference>
<proteinExistence type="predicted"/>
<dbReference type="PANTHER" id="PTHR31859">
    <property type="entry name" value="TETRATRICOPEPTIDE REPEAT PROTEIN 39 FAMILY MEMBER"/>
    <property type="match status" value="1"/>
</dbReference>
<name>A0ABM1BXD8_LIMPO</name>
<organism evidence="2 3">
    <name type="scientific">Limulus polyphemus</name>
    <name type="common">Atlantic horseshoe crab</name>
    <dbReference type="NCBI Taxonomy" id="6850"/>
    <lineage>
        <taxon>Eukaryota</taxon>
        <taxon>Metazoa</taxon>
        <taxon>Ecdysozoa</taxon>
        <taxon>Arthropoda</taxon>
        <taxon>Chelicerata</taxon>
        <taxon>Merostomata</taxon>
        <taxon>Xiphosura</taxon>
        <taxon>Limulidae</taxon>
        <taxon>Limulus</taxon>
    </lineage>
</organism>
<keyword evidence="2" id="KW-1185">Reference proteome</keyword>
<gene>
    <name evidence="3" type="primary">LOC106474334</name>
</gene>
<feature type="compositionally biased region" description="Acidic residues" evidence="1">
    <location>
        <begin position="1"/>
        <end position="13"/>
    </location>
</feature>
<sequence>MAGSDSENEVFEDALDKDSFPSLDSEHKELSSEHTFQTVDESLTEEGEDWKLQEVLDETIGALDLFLNNKFNEALEIISSRAHTSIYHGVGRGMVLFIQAVMTMELSYIEMAMDALKQAVKVSQRYRKKVSTVSRIFRSPDYNTYTEVEVHAELTYAECLLMNAILTFIYDQSLYTFLKGGLRIRYCYQSYKECLHILNTRDFEDVERKKHFESGVRMGVGTFNLMISQLPTRVMRLLEFIGFSGNKMFGQKELEEGCNLKDGLRSPLCVILMTGFHTYVAYALGKPWILYAIQLYEQSIKVQQEWRQFHYMCFWEKIWCYCYKCDWVNAAKCCDIMRKECRWSPATYSYLYGCFLYMQMQDGDNSLMEEVTNVLKKVPELKQRLAGKTVPIEKFCVNRTEKFFRQEWSLSLPLLEVLYFWKCYPVLAKTPHLLRVFLYMIESDIAKVKEGQASLDDYYMLTFLHGVALKHLNYPLQAEECFKEIVRSEKKITDDTFLPPYAAGELCFMFLEQGRDSEALEWLHVAKHNYHGYLTEVTLHFRLHAAHKKLQARNHSFTDLSGTLSSLPCHSPQPAFPSMVDTLEIL</sequence>
<evidence type="ECO:0000256" key="1">
    <source>
        <dbReference type="SAM" id="MobiDB-lite"/>
    </source>
</evidence>
<protein>
    <submittedName>
        <fullName evidence="3">Tetratricopeptide repeat protein 39A-like</fullName>
    </submittedName>
</protein>
<dbReference type="RefSeq" id="XP_013790482.2">
    <property type="nucleotide sequence ID" value="XM_013935028.2"/>
</dbReference>
<dbReference type="PANTHER" id="PTHR31859:SF9">
    <property type="entry name" value="TETRATRICOPEPTIDE REPEAT PROTEIN 39B"/>
    <property type="match status" value="1"/>
</dbReference>
<evidence type="ECO:0000313" key="3">
    <source>
        <dbReference type="RefSeq" id="XP_013790482.2"/>
    </source>
</evidence>
<feature type="region of interest" description="Disordered" evidence="1">
    <location>
        <begin position="1"/>
        <end position="37"/>
    </location>
</feature>
<reference evidence="3" key="1">
    <citation type="submission" date="2025-08" db="UniProtKB">
        <authorList>
            <consortium name="RefSeq"/>
        </authorList>
    </citation>
    <scope>IDENTIFICATION</scope>
    <source>
        <tissue evidence="3">Muscle</tissue>
    </source>
</reference>
<dbReference type="GeneID" id="106474334"/>